<dbReference type="Proteomes" id="UP001472677">
    <property type="component" value="Unassembled WGS sequence"/>
</dbReference>
<organism evidence="1 2">
    <name type="scientific">Hibiscus sabdariffa</name>
    <name type="common">roselle</name>
    <dbReference type="NCBI Taxonomy" id="183260"/>
    <lineage>
        <taxon>Eukaryota</taxon>
        <taxon>Viridiplantae</taxon>
        <taxon>Streptophyta</taxon>
        <taxon>Embryophyta</taxon>
        <taxon>Tracheophyta</taxon>
        <taxon>Spermatophyta</taxon>
        <taxon>Magnoliopsida</taxon>
        <taxon>eudicotyledons</taxon>
        <taxon>Gunneridae</taxon>
        <taxon>Pentapetalae</taxon>
        <taxon>rosids</taxon>
        <taxon>malvids</taxon>
        <taxon>Malvales</taxon>
        <taxon>Malvaceae</taxon>
        <taxon>Malvoideae</taxon>
        <taxon>Hibiscus</taxon>
    </lineage>
</organism>
<keyword evidence="2" id="KW-1185">Reference proteome</keyword>
<proteinExistence type="predicted"/>
<comment type="caution">
    <text evidence="1">The sequence shown here is derived from an EMBL/GenBank/DDBJ whole genome shotgun (WGS) entry which is preliminary data.</text>
</comment>
<sequence>MARRRRNFISALKVNGVDWCDDQNELRMAAVQFFGALFTSSGDIGDSYSIRGQYPCVLGHLVDSYGVWRWSKFQHLLPLDVLMRIAALKEPVPSLSTALEDRLWSLIHKYRRRHHFSPNAICPICHSADEDINHIFRLCAPALSTWSLLIQPSRLAAFFNMPLRQWIEVNLSPNSAFGHENEYWDIMFSAVLWNLWIQRNNAIFGNQSEEWASLITRSRWLMDTTREVLTKVSVRPPHRKTSSSHLPIGCLRQWAVLKLIVMEHVRD</sequence>
<accession>A0ABR2D3M4</accession>
<evidence type="ECO:0008006" key="3">
    <source>
        <dbReference type="Google" id="ProtNLM"/>
    </source>
</evidence>
<dbReference type="EMBL" id="JBBPBM010000037">
    <property type="protein sequence ID" value="KAK8528390.1"/>
    <property type="molecule type" value="Genomic_DNA"/>
</dbReference>
<evidence type="ECO:0000313" key="2">
    <source>
        <dbReference type="Proteomes" id="UP001472677"/>
    </source>
</evidence>
<evidence type="ECO:0000313" key="1">
    <source>
        <dbReference type="EMBL" id="KAK8528390.1"/>
    </source>
</evidence>
<reference evidence="1 2" key="1">
    <citation type="journal article" date="2024" name="G3 (Bethesda)">
        <title>Genome assembly of Hibiscus sabdariffa L. provides insights into metabolisms of medicinal natural products.</title>
        <authorList>
            <person name="Kim T."/>
        </authorList>
    </citation>
    <scope>NUCLEOTIDE SEQUENCE [LARGE SCALE GENOMIC DNA]</scope>
    <source>
        <strain evidence="1">TK-2024</strain>
        <tissue evidence="1">Old leaves</tissue>
    </source>
</reference>
<name>A0ABR2D3M4_9ROSI</name>
<protein>
    <recommendedName>
        <fullName evidence="3">Reverse transcriptase zinc-binding domain-containing protein</fullName>
    </recommendedName>
</protein>
<gene>
    <name evidence="1" type="ORF">V6N12_074920</name>
</gene>